<name>A0A0A8Y9I1_ARUDO</name>
<dbReference type="AlphaFoldDB" id="A0A0A8Y9I1"/>
<reference evidence="1" key="1">
    <citation type="submission" date="2014-09" db="EMBL/GenBank/DDBJ databases">
        <authorList>
            <person name="Magalhaes I.L.F."/>
            <person name="Oliveira U."/>
            <person name="Santos F.R."/>
            <person name="Vidigal T.H.D.A."/>
            <person name="Brescovit A.D."/>
            <person name="Santos A.J."/>
        </authorList>
    </citation>
    <scope>NUCLEOTIDE SEQUENCE</scope>
    <source>
        <tissue evidence="1">Shoot tissue taken approximately 20 cm above the soil surface</tissue>
    </source>
</reference>
<proteinExistence type="predicted"/>
<sequence length="22" mass="2548">MVMILLINTATRSRLQIFLSQV</sequence>
<evidence type="ECO:0000313" key="1">
    <source>
        <dbReference type="EMBL" id="JAD22454.1"/>
    </source>
</evidence>
<accession>A0A0A8Y9I1</accession>
<protein>
    <submittedName>
        <fullName evidence="1">Uncharacterized protein</fullName>
    </submittedName>
</protein>
<dbReference type="EMBL" id="GBRH01275441">
    <property type="protein sequence ID" value="JAD22454.1"/>
    <property type="molecule type" value="Transcribed_RNA"/>
</dbReference>
<organism evidence="1">
    <name type="scientific">Arundo donax</name>
    <name type="common">Giant reed</name>
    <name type="synonym">Donax arundinaceus</name>
    <dbReference type="NCBI Taxonomy" id="35708"/>
    <lineage>
        <taxon>Eukaryota</taxon>
        <taxon>Viridiplantae</taxon>
        <taxon>Streptophyta</taxon>
        <taxon>Embryophyta</taxon>
        <taxon>Tracheophyta</taxon>
        <taxon>Spermatophyta</taxon>
        <taxon>Magnoliopsida</taxon>
        <taxon>Liliopsida</taxon>
        <taxon>Poales</taxon>
        <taxon>Poaceae</taxon>
        <taxon>PACMAD clade</taxon>
        <taxon>Arundinoideae</taxon>
        <taxon>Arundineae</taxon>
        <taxon>Arundo</taxon>
    </lineage>
</organism>
<reference evidence="1" key="2">
    <citation type="journal article" date="2015" name="Data Brief">
        <title>Shoot transcriptome of the giant reed, Arundo donax.</title>
        <authorList>
            <person name="Barrero R.A."/>
            <person name="Guerrero F.D."/>
            <person name="Moolhuijzen P."/>
            <person name="Goolsby J.A."/>
            <person name="Tidwell J."/>
            <person name="Bellgard S.E."/>
            <person name="Bellgard M.I."/>
        </authorList>
    </citation>
    <scope>NUCLEOTIDE SEQUENCE</scope>
    <source>
        <tissue evidence="1">Shoot tissue taken approximately 20 cm above the soil surface</tissue>
    </source>
</reference>